<organism evidence="2 3">
    <name type="scientific">Streptomyces sp. 900116325</name>
    <dbReference type="NCBI Taxonomy" id="3154295"/>
    <lineage>
        <taxon>Bacteria</taxon>
        <taxon>Bacillati</taxon>
        <taxon>Actinomycetota</taxon>
        <taxon>Actinomycetes</taxon>
        <taxon>Kitasatosporales</taxon>
        <taxon>Streptomycetaceae</taxon>
        <taxon>Streptomyces</taxon>
    </lineage>
</organism>
<evidence type="ECO:0000256" key="1">
    <source>
        <dbReference type="SAM" id="Phobius"/>
    </source>
</evidence>
<proteinExistence type="predicted"/>
<evidence type="ECO:0000313" key="3">
    <source>
        <dbReference type="Proteomes" id="UP001550044"/>
    </source>
</evidence>
<evidence type="ECO:0000313" key="2">
    <source>
        <dbReference type="EMBL" id="MET8438651.1"/>
    </source>
</evidence>
<keyword evidence="3" id="KW-1185">Reference proteome</keyword>
<dbReference type="EMBL" id="JBEXIP010000066">
    <property type="protein sequence ID" value="MET8438651.1"/>
    <property type="molecule type" value="Genomic_DNA"/>
</dbReference>
<dbReference type="RefSeq" id="WP_356505200.1">
    <property type="nucleotide sequence ID" value="NZ_JBEXEF010000185.1"/>
</dbReference>
<feature type="transmembrane region" description="Helical" evidence="1">
    <location>
        <begin position="38"/>
        <end position="55"/>
    </location>
</feature>
<dbReference type="Proteomes" id="UP001550044">
    <property type="component" value="Unassembled WGS sequence"/>
</dbReference>
<keyword evidence="1" id="KW-0472">Membrane</keyword>
<name>A0ABV2ULB7_9ACTN</name>
<sequence length="196" mass="20541">MRASPSVRSVRAVVFAVLAVMLAAGGHALATGAAPPVWVQAVGFVPVFAGGWLLGGRERSLAGIGGGTLAAQGGLHDAFDAGRPHAVLGMHTIQGLRMAHQHALTPHATAVHIAAAVLVTWWLRRGESALWSLLRRAAAWVPGLVGRWHVRRELCGAPAAVGFVHGIAGELRPTWQVLLRHAVHRRGPPTGSPYAP</sequence>
<gene>
    <name evidence="2" type="ORF">ABZV61_39330</name>
</gene>
<keyword evidence="1" id="KW-1133">Transmembrane helix</keyword>
<protein>
    <recommendedName>
        <fullName evidence="4">Integral membrane protein</fullName>
    </recommendedName>
</protein>
<keyword evidence="1" id="KW-0812">Transmembrane</keyword>
<comment type="caution">
    <text evidence="2">The sequence shown here is derived from an EMBL/GenBank/DDBJ whole genome shotgun (WGS) entry which is preliminary data.</text>
</comment>
<reference evidence="2 3" key="1">
    <citation type="submission" date="2024-06" db="EMBL/GenBank/DDBJ databases">
        <title>The Natural Products Discovery Center: Release of the First 8490 Sequenced Strains for Exploring Actinobacteria Biosynthetic Diversity.</title>
        <authorList>
            <person name="Kalkreuter E."/>
            <person name="Kautsar S.A."/>
            <person name="Yang D."/>
            <person name="Bader C.D."/>
            <person name="Teijaro C.N."/>
            <person name="Fluegel L."/>
            <person name="Davis C.M."/>
            <person name="Simpson J.R."/>
            <person name="Lauterbach L."/>
            <person name="Steele A.D."/>
            <person name="Gui C."/>
            <person name="Meng S."/>
            <person name="Li G."/>
            <person name="Viehrig K."/>
            <person name="Ye F."/>
            <person name="Su P."/>
            <person name="Kiefer A.F."/>
            <person name="Nichols A."/>
            <person name="Cepeda A.J."/>
            <person name="Yan W."/>
            <person name="Fan B."/>
            <person name="Jiang Y."/>
            <person name="Adhikari A."/>
            <person name="Zheng C.-J."/>
            <person name="Schuster L."/>
            <person name="Cowan T.M."/>
            <person name="Smanski M.J."/>
            <person name="Chevrette M.G."/>
            <person name="De Carvalho L.P.S."/>
            <person name="Shen B."/>
        </authorList>
    </citation>
    <scope>NUCLEOTIDE SEQUENCE [LARGE SCALE GENOMIC DNA]</scope>
    <source>
        <strain evidence="2 3">NPDC005137</strain>
    </source>
</reference>
<accession>A0ABV2ULB7</accession>
<evidence type="ECO:0008006" key="4">
    <source>
        <dbReference type="Google" id="ProtNLM"/>
    </source>
</evidence>